<dbReference type="PROSITE" id="PS51462">
    <property type="entry name" value="NUDIX"/>
    <property type="match status" value="1"/>
</dbReference>
<evidence type="ECO:0000313" key="4">
    <source>
        <dbReference type="EMBL" id="KAK9750516.1"/>
    </source>
</evidence>
<dbReference type="EMBL" id="JBDFQZ010000002">
    <property type="protein sequence ID" value="KAK9750516.1"/>
    <property type="molecule type" value="Genomic_DNA"/>
</dbReference>
<reference evidence="4" key="1">
    <citation type="submission" date="2024-03" db="EMBL/GenBank/DDBJ databases">
        <title>WGS assembly of Saponaria officinalis var. Norfolk2.</title>
        <authorList>
            <person name="Jenkins J."/>
            <person name="Shu S."/>
            <person name="Grimwood J."/>
            <person name="Barry K."/>
            <person name="Goodstein D."/>
            <person name="Schmutz J."/>
            <person name="Leebens-Mack J."/>
            <person name="Osbourn A."/>
        </authorList>
    </citation>
    <scope>NUCLEOTIDE SEQUENCE [LARGE SCALE GENOMIC DNA]</scope>
    <source>
        <strain evidence="4">JIC</strain>
    </source>
</reference>
<dbReference type="AlphaFoldDB" id="A0AAW1MX09"/>
<dbReference type="Proteomes" id="UP001443914">
    <property type="component" value="Unassembled WGS sequence"/>
</dbReference>
<comment type="caution">
    <text evidence="4">The sequence shown here is derived from an EMBL/GenBank/DDBJ whole genome shotgun (WGS) entry which is preliminary data.</text>
</comment>
<dbReference type="FunFam" id="3.90.79.10:FF:000060">
    <property type="entry name" value="Nudix hydrolase 1"/>
    <property type="match status" value="1"/>
</dbReference>
<evidence type="ECO:0000256" key="2">
    <source>
        <dbReference type="RuleBase" id="RU003476"/>
    </source>
</evidence>
<proteinExistence type="inferred from homology"/>
<comment type="similarity">
    <text evidence="2">Belongs to the Nudix hydrolase family.</text>
</comment>
<dbReference type="PROSITE" id="PS00893">
    <property type="entry name" value="NUDIX_BOX"/>
    <property type="match status" value="1"/>
</dbReference>
<organism evidence="4 5">
    <name type="scientific">Saponaria officinalis</name>
    <name type="common">Common soapwort</name>
    <name type="synonym">Lychnis saponaria</name>
    <dbReference type="NCBI Taxonomy" id="3572"/>
    <lineage>
        <taxon>Eukaryota</taxon>
        <taxon>Viridiplantae</taxon>
        <taxon>Streptophyta</taxon>
        <taxon>Embryophyta</taxon>
        <taxon>Tracheophyta</taxon>
        <taxon>Spermatophyta</taxon>
        <taxon>Magnoliopsida</taxon>
        <taxon>eudicotyledons</taxon>
        <taxon>Gunneridae</taxon>
        <taxon>Pentapetalae</taxon>
        <taxon>Caryophyllales</taxon>
        <taxon>Caryophyllaceae</taxon>
        <taxon>Caryophylleae</taxon>
        <taxon>Saponaria</taxon>
    </lineage>
</organism>
<dbReference type="PANTHER" id="PTHR16099">
    <property type="entry name" value="8-OXO-DGTP DIPHOSPHATES NUDT15"/>
    <property type="match status" value="1"/>
</dbReference>
<protein>
    <recommendedName>
        <fullName evidence="3">Nudix hydrolase domain-containing protein</fullName>
    </recommendedName>
</protein>
<sequence>MEQDTKTENANSREVPAPAPKVAVVVFLLNQNKVLLGHRRSSVGHSTFALAGGNLEFGESFEECASREVKEETGLEITNLELLTVTNNIFHDAPKPLHYVTVFMRAVPVDPNQVPLNLEPEKCDGWDWYAWDDLPTPLFWPLENMVNSGFNPFPG</sequence>
<feature type="domain" description="Nudix hydrolase" evidence="3">
    <location>
        <begin position="19"/>
        <end position="152"/>
    </location>
</feature>
<dbReference type="InterPro" id="IPR000086">
    <property type="entry name" value="NUDIX_hydrolase_dom"/>
</dbReference>
<evidence type="ECO:0000256" key="1">
    <source>
        <dbReference type="ARBA" id="ARBA00022801"/>
    </source>
</evidence>
<name>A0AAW1MX09_SAPOF</name>
<gene>
    <name evidence="4" type="ORF">RND81_02G202300</name>
</gene>
<evidence type="ECO:0000313" key="5">
    <source>
        <dbReference type="Proteomes" id="UP001443914"/>
    </source>
</evidence>
<evidence type="ECO:0000259" key="3">
    <source>
        <dbReference type="PROSITE" id="PS51462"/>
    </source>
</evidence>
<dbReference type="InterPro" id="IPR020084">
    <property type="entry name" value="NUDIX_hydrolase_CS"/>
</dbReference>
<keyword evidence="1 2" id="KW-0378">Hydrolase</keyword>
<keyword evidence="5" id="KW-1185">Reference proteome</keyword>
<dbReference type="GO" id="GO:0035539">
    <property type="term" value="F:8-oxo-7,8-dihydrodeoxyguanosine triphosphate pyrophosphatase activity"/>
    <property type="evidence" value="ECO:0007669"/>
    <property type="project" value="TreeGrafter"/>
</dbReference>
<accession>A0AAW1MX09</accession>
<dbReference type="GO" id="GO:0006203">
    <property type="term" value="P:dGTP catabolic process"/>
    <property type="evidence" value="ECO:0007669"/>
    <property type="project" value="TreeGrafter"/>
</dbReference>
<dbReference type="InterPro" id="IPR020476">
    <property type="entry name" value="Nudix_hydrolase"/>
</dbReference>
<dbReference type="Gene3D" id="3.90.79.10">
    <property type="entry name" value="Nucleoside Triphosphate Pyrophosphohydrolase"/>
    <property type="match status" value="1"/>
</dbReference>
<dbReference type="PRINTS" id="PR00502">
    <property type="entry name" value="NUDIXFAMILY"/>
</dbReference>
<dbReference type="PANTHER" id="PTHR16099:SF5">
    <property type="entry name" value="NUCLEOTIDE TRIPHOSPHATE DIPHOSPHATASE NUDT15"/>
    <property type="match status" value="1"/>
</dbReference>
<dbReference type="CDD" id="cd04678">
    <property type="entry name" value="NUDIX_MTH2_Nudt15"/>
    <property type="match status" value="1"/>
</dbReference>
<dbReference type="SUPFAM" id="SSF55811">
    <property type="entry name" value="Nudix"/>
    <property type="match status" value="1"/>
</dbReference>
<dbReference type="Pfam" id="PF00293">
    <property type="entry name" value="NUDIX"/>
    <property type="match status" value="1"/>
</dbReference>
<dbReference type="GO" id="GO:0005829">
    <property type="term" value="C:cytosol"/>
    <property type="evidence" value="ECO:0007669"/>
    <property type="project" value="TreeGrafter"/>
</dbReference>
<dbReference type="InterPro" id="IPR015797">
    <property type="entry name" value="NUDIX_hydrolase-like_dom_sf"/>
</dbReference>